<dbReference type="Pfam" id="PF02953">
    <property type="entry name" value="zf-Tim10_DDP"/>
    <property type="match status" value="1"/>
</dbReference>
<feature type="domain" description="Tim10-like" evidence="2">
    <location>
        <begin position="16"/>
        <end position="79"/>
    </location>
</feature>
<dbReference type="AlphaFoldDB" id="A0AAV9E181"/>
<keyword evidence="1" id="KW-0496">Mitochondrion</keyword>
<dbReference type="SUPFAM" id="SSF144122">
    <property type="entry name" value="Tim10-like"/>
    <property type="match status" value="1"/>
</dbReference>
<keyword evidence="1" id="KW-0813">Transport</keyword>
<evidence type="ECO:0000313" key="4">
    <source>
        <dbReference type="Proteomes" id="UP001180020"/>
    </source>
</evidence>
<comment type="function">
    <text evidence="1">Mitochondrial intermembrane chaperone that participates in the import and insertion of some multi-pass transmembrane proteins into the mitochondrial inner membrane. Also required for the transfer of beta-barrel precursors from the TOM complex to the sorting and assembly machinery (SAM complex) of the outer membrane. Acts as a chaperone-like protein that protects the hydrophobic precursors from aggregation and guide them through the mitochondrial intermembrane space.</text>
</comment>
<proteinExistence type="inferred from homology"/>
<reference evidence="3" key="1">
    <citation type="journal article" date="2023" name="Nat. Commun.">
        <title>Diploid and tetraploid genomes of Acorus and the evolution of monocots.</title>
        <authorList>
            <person name="Ma L."/>
            <person name="Liu K.W."/>
            <person name="Li Z."/>
            <person name="Hsiao Y.Y."/>
            <person name="Qi Y."/>
            <person name="Fu T."/>
            <person name="Tang G.D."/>
            <person name="Zhang D."/>
            <person name="Sun W.H."/>
            <person name="Liu D.K."/>
            <person name="Li Y."/>
            <person name="Chen G.Z."/>
            <person name="Liu X.D."/>
            <person name="Liao X.Y."/>
            <person name="Jiang Y.T."/>
            <person name="Yu X."/>
            <person name="Hao Y."/>
            <person name="Huang J."/>
            <person name="Zhao X.W."/>
            <person name="Ke S."/>
            <person name="Chen Y.Y."/>
            <person name="Wu W.L."/>
            <person name="Hsu J.L."/>
            <person name="Lin Y.F."/>
            <person name="Huang M.D."/>
            <person name="Li C.Y."/>
            <person name="Huang L."/>
            <person name="Wang Z.W."/>
            <person name="Zhao X."/>
            <person name="Zhong W.Y."/>
            <person name="Peng D.H."/>
            <person name="Ahmad S."/>
            <person name="Lan S."/>
            <person name="Zhang J.S."/>
            <person name="Tsai W.C."/>
            <person name="Van de Peer Y."/>
            <person name="Liu Z.J."/>
        </authorList>
    </citation>
    <scope>NUCLEOTIDE SEQUENCE</scope>
    <source>
        <strain evidence="3">CP</strain>
    </source>
</reference>
<gene>
    <name evidence="3" type="primary">TIM8</name>
    <name evidence="3" type="ORF">QJS10_CPA10g01663</name>
</gene>
<keyword evidence="1" id="KW-0653">Protein transport</keyword>
<protein>
    <recommendedName>
        <fullName evidence="1">Mitochondrial import inner membrane translocase subunit</fullName>
    </recommendedName>
</protein>
<comment type="subcellular location">
    <subcellularLocation>
        <location evidence="1">Mitochondrion inner membrane</location>
        <topology evidence="1">Peripheral membrane protein</topology>
        <orientation evidence="1">Intermembrane side</orientation>
    </subcellularLocation>
</comment>
<evidence type="ECO:0000259" key="2">
    <source>
        <dbReference type="Pfam" id="PF02953"/>
    </source>
</evidence>
<comment type="subunit">
    <text evidence="1">Heterohexamer.</text>
</comment>
<reference evidence="3" key="2">
    <citation type="submission" date="2023-06" db="EMBL/GenBank/DDBJ databases">
        <authorList>
            <person name="Ma L."/>
            <person name="Liu K.-W."/>
            <person name="Li Z."/>
            <person name="Hsiao Y.-Y."/>
            <person name="Qi Y."/>
            <person name="Fu T."/>
            <person name="Tang G."/>
            <person name="Zhang D."/>
            <person name="Sun W.-H."/>
            <person name="Liu D.-K."/>
            <person name="Li Y."/>
            <person name="Chen G.-Z."/>
            <person name="Liu X.-D."/>
            <person name="Liao X.-Y."/>
            <person name="Jiang Y.-T."/>
            <person name="Yu X."/>
            <person name="Hao Y."/>
            <person name="Huang J."/>
            <person name="Zhao X.-W."/>
            <person name="Ke S."/>
            <person name="Chen Y.-Y."/>
            <person name="Wu W.-L."/>
            <person name="Hsu J.-L."/>
            <person name="Lin Y.-F."/>
            <person name="Huang M.-D."/>
            <person name="Li C.-Y."/>
            <person name="Huang L."/>
            <person name="Wang Z.-W."/>
            <person name="Zhao X."/>
            <person name="Zhong W.-Y."/>
            <person name="Peng D.-H."/>
            <person name="Ahmad S."/>
            <person name="Lan S."/>
            <person name="Zhang J.-S."/>
            <person name="Tsai W.-C."/>
            <person name="Van De Peer Y."/>
            <person name="Liu Z.-J."/>
        </authorList>
    </citation>
    <scope>NUCLEOTIDE SEQUENCE</scope>
    <source>
        <strain evidence="3">CP</strain>
        <tissue evidence="3">Leaves</tissue>
    </source>
</reference>
<comment type="similarity">
    <text evidence="1">Belongs to the small Tim family.</text>
</comment>
<accession>A0AAV9E181</accession>
<dbReference type="EMBL" id="JAUJYO010000010">
    <property type="protein sequence ID" value="KAK1307265.1"/>
    <property type="molecule type" value="Genomic_DNA"/>
</dbReference>
<evidence type="ECO:0000313" key="3">
    <source>
        <dbReference type="EMBL" id="KAK1307265.1"/>
    </source>
</evidence>
<organism evidence="3 4">
    <name type="scientific">Acorus calamus</name>
    <name type="common">Sweet flag</name>
    <dbReference type="NCBI Taxonomy" id="4465"/>
    <lineage>
        <taxon>Eukaryota</taxon>
        <taxon>Viridiplantae</taxon>
        <taxon>Streptophyta</taxon>
        <taxon>Embryophyta</taxon>
        <taxon>Tracheophyta</taxon>
        <taxon>Spermatophyta</taxon>
        <taxon>Magnoliopsida</taxon>
        <taxon>Liliopsida</taxon>
        <taxon>Acoraceae</taxon>
        <taxon>Acorus</taxon>
    </lineage>
</organism>
<evidence type="ECO:0000256" key="1">
    <source>
        <dbReference type="RuleBase" id="RU367043"/>
    </source>
</evidence>
<comment type="domain">
    <text evidence="1">The twin CX3C motif contains 4 conserved Cys residues that form 2 disulfide bonds in the mitochondrial intermembrane space.</text>
</comment>
<comment type="caution">
    <text evidence="3">The sequence shown here is derived from an EMBL/GenBank/DDBJ whole genome shotgun (WGS) entry which is preliminary data.</text>
</comment>
<dbReference type="Gene3D" id="1.10.287.810">
    <property type="entry name" value="Mitochondrial import inner membrane translocase subunit tim13 like domains"/>
    <property type="match status" value="1"/>
</dbReference>
<keyword evidence="1" id="KW-0472">Membrane</keyword>
<dbReference type="Proteomes" id="UP001180020">
    <property type="component" value="Unassembled WGS sequence"/>
</dbReference>
<keyword evidence="1" id="KW-0143">Chaperone</keyword>
<keyword evidence="1" id="KW-0811">Translocation</keyword>
<keyword evidence="4" id="KW-1185">Reference proteome</keyword>
<keyword evidence="1" id="KW-1015">Disulfide bond</keyword>
<sequence>MIGNNYNVSLPCPCLNFMQQEKEKAMVSEMVGKLTNACWDKCITGTPGTKFSSSEQTCLTNCAQRYIDMSVIIMKRFQSMH</sequence>
<keyword evidence="1" id="KW-0999">Mitochondrion inner membrane</keyword>
<dbReference type="GO" id="GO:0015031">
    <property type="term" value="P:protein transport"/>
    <property type="evidence" value="ECO:0007669"/>
    <property type="project" value="UniProtKB-KW"/>
</dbReference>
<name>A0AAV9E181_ACOCL</name>
<dbReference type="GO" id="GO:0005743">
    <property type="term" value="C:mitochondrial inner membrane"/>
    <property type="evidence" value="ECO:0007669"/>
    <property type="project" value="UniProtKB-SubCell"/>
</dbReference>
<dbReference type="InterPro" id="IPR004217">
    <property type="entry name" value="Tim10-like"/>
</dbReference>
<dbReference type="InterPro" id="IPR035427">
    <property type="entry name" value="Tim10-like_dom_sf"/>
</dbReference>